<proteinExistence type="predicted"/>
<sequence>MLELFDLEALVARHGGDPDIAALGPLIRSAISMSSVRNDLKRAAEMIAACKALSDAIRAAADAGQGPARNEAATLQALFAQAVLLYTRATHSTGAARNRLQITNHLSGELRMLHDRATRLRDSYLAHFGDPSGWEEHRCVLALDIAETRMALSYPHASAYLRPDDARDFERLLTAALPIAYAQSDKVSTRLNAALNQLFETRPAFLELLRASPFVPETFFDPDEIASYLASVGAHETDPETQPRLR</sequence>
<accession>A0A4Q4ITL5</accession>
<dbReference type="AlphaFoldDB" id="A0A4Q4ITL5"/>
<comment type="caution">
    <text evidence="1">The sequence shown here is derived from an EMBL/GenBank/DDBJ whole genome shotgun (WGS) entry which is preliminary data.</text>
</comment>
<organism evidence="1 2">
    <name type="scientific">Sphingobium indicum</name>
    <dbReference type="NCBI Taxonomy" id="332055"/>
    <lineage>
        <taxon>Bacteria</taxon>
        <taxon>Pseudomonadati</taxon>
        <taxon>Pseudomonadota</taxon>
        <taxon>Alphaproteobacteria</taxon>
        <taxon>Sphingomonadales</taxon>
        <taxon>Sphingomonadaceae</taxon>
        <taxon>Sphingobium</taxon>
    </lineage>
</organism>
<gene>
    <name evidence="1" type="ORF">EWH08_19575</name>
</gene>
<protein>
    <submittedName>
        <fullName evidence="1">Uncharacterized protein</fullName>
    </submittedName>
</protein>
<name>A0A4Q4ITL5_9SPHN</name>
<evidence type="ECO:0000313" key="1">
    <source>
        <dbReference type="EMBL" id="RYL96722.1"/>
    </source>
</evidence>
<dbReference type="EMBL" id="SEOM01000018">
    <property type="protein sequence ID" value="RYL96722.1"/>
    <property type="molecule type" value="Genomic_DNA"/>
</dbReference>
<dbReference type="Proteomes" id="UP000292734">
    <property type="component" value="Unassembled WGS sequence"/>
</dbReference>
<dbReference type="RefSeq" id="WP_129965684.1">
    <property type="nucleotide sequence ID" value="NZ_JACBZE010000020.1"/>
</dbReference>
<reference evidence="1 2" key="1">
    <citation type="submission" date="2019-02" db="EMBL/GenBank/DDBJ databases">
        <authorList>
            <person name="Feng G."/>
        </authorList>
    </citation>
    <scope>NUCLEOTIDE SEQUENCE [LARGE SCALE GENOMIC DNA]</scope>
    <source>
        <strain evidence="1 2">DSM 26779</strain>
    </source>
</reference>
<evidence type="ECO:0000313" key="2">
    <source>
        <dbReference type="Proteomes" id="UP000292734"/>
    </source>
</evidence>